<keyword evidence="2" id="KW-1185">Reference proteome</keyword>
<dbReference type="VEuPathDB" id="TriTrypDB:TEOVI_000487300"/>
<protein>
    <recommendedName>
        <fullName evidence="3">Methyltransferase domain containing protein</fullName>
    </recommendedName>
</protein>
<comment type="caution">
    <text evidence="1">The sequence shown here is derived from an EMBL/GenBank/DDBJ whole genome shotgun (WGS) entry which is preliminary data.</text>
</comment>
<dbReference type="RefSeq" id="XP_067077809.1">
    <property type="nucleotide sequence ID" value="XM_067221708.1"/>
</dbReference>
<name>A0A1G4I3H3_TRYEQ</name>
<accession>A0A1G4I3H3</accession>
<sequence>MVRKEEEKVSEEPLAFKRCQHPKEIRAGRKTKRDKTVLKNVYSKENGQVQLTNSLITTRRRRNLLNIWLDARGNVEANSFDRVGCGEATASRFNNGAVIAPGTVNIPNFKVGSLEIYRRFPLVYDYLMQHHDCSAIEMYLHEVLTVLQEKTLPTVTAGTLNVMDGFENGQKSKSVTIAVADFGCGTGRISCMLSRHSAVGALYCYDSEAAMLGPCIDNVVRSIAKSRLDVRDICIIPHGDCSLPTKRDECLYIGEESNGSEAATDAPRITTMKLCVRPYSFQNVQQGALKNHARCRLIVCAWSLSYVMRAHWGADRWHTVVDETINSLLQLLETTAVSLANEGNEVTEDSGSSALIIIETLGTNTTEPRRHNTLLERLETHHGFQRRWVRTDYNFREPTEAVQLTRFFFGETLAQRLSESGSTTLPECTGIWTRWRK</sequence>
<dbReference type="AlphaFoldDB" id="A0A1G4I3H3"/>
<evidence type="ECO:0000313" key="1">
    <source>
        <dbReference type="EMBL" id="SCU66353.1"/>
    </source>
</evidence>
<evidence type="ECO:0000313" key="2">
    <source>
        <dbReference type="Proteomes" id="UP000195570"/>
    </source>
</evidence>
<evidence type="ECO:0008006" key="3">
    <source>
        <dbReference type="Google" id="ProtNLM"/>
    </source>
</evidence>
<dbReference type="EMBL" id="CZPT02000533">
    <property type="protein sequence ID" value="SCU66353.1"/>
    <property type="molecule type" value="Genomic_DNA"/>
</dbReference>
<dbReference type="Proteomes" id="UP000195570">
    <property type="component" value="Unassembled WGS sequence"/>
</dbReference>
<dbReference type="GeneID" id="92378813"/>
<organism evidence="1 2">
    <name type="scientific">Trypanosoma equiperdum</name>
    <dbReference type="NCBI Taxonomy" id="5694"/>
    <lineage>
        <taxon>Eukaryota</taxon>
        <taxon>Discoba</taxon>
        <taxon>Euglenozoa</taxon>
        <taxon>Kinetoplastea</taxon>
        <taxon>Metakinetoplastina</taxon>
        <taxon>Trypanosomatida</taxon>
        <taxon>Trypanosomatidae</taxon>
        <taxon>Trypanosoma</taxon>
    </lineage>
</organism>
<gene>
    <name evidence="1" type="ORF">TEOVI_000487300</name>
</gene>
<proteinExistence type="predicted"/>
<reference evidence="1" key="1">
    <citation type="submission" date="2016-09" db="EMBL/GenBank/DDBJ databases">
        <authorList>
            <person name="Hebert L."/>
            <person name="Moumen B."/>
        </authorList>
    </citation>
    <scope>NUCLEOTIDE SEQUENCE [LARGE SCALE GENOMIC DNA]</scope>
    <source>
        <strain evidence="1">OVI</strain>
    </source>
</reference>